<dbReference type="EMBL" id="CATQJA010002656">
    <property type="protein sequence ID" value="CAJ0579284.1"/>
    <property type="molecule type" value="Genomic_DNA"/>
</dbReference>
<feature type="region of interest" description="Disordered" evidence="4">
    <location>
        <begin position="1"/>
        <end position="70"/>
    </location>
</feature>
<keyword evidence="3" id="KW-0539">Nucleus</keyword>
<organism evidence="5 6">
    <name type="scientific">Mesorhabditis spiculigera</name>
    <dbReference type="NCBI Taxonomy" id="96644"/>
    <lineage>
        <taxon>Eukaryota</taxon>
        <taxon>Metazoa</taxon>
        <taxon>Ecdysozoa</taxon>
        <taxon>Nematoda</taxon>
        <taxon>Chromadorea</taxon>
        <taxon>Rhabditida</taxon>
        <taxon>Rhabditina</taxon>
        <taxon>Rhabditomorpha</taxon>
        <taxon>Rhabditoidea</taxon>
        <taxon>Rhabditidae</taxon>
        <taxon>Mesorhabditinae</taxon>
        <taxon>Mesorhabditis</taxon>
    </lineage>
</organism>
<dbReference type="CDD" id="cd22965">
    <property type="entry name" value="DD_DPY30_SDC1"/>
    <property type="match status" value="1"/>
</dbReference>
<evidence type="ECO:0000313" key="5">
    <source>
        <dbReference type="EMBL" id="CAJ0579284.1"/>
    </source>
</evidence>
<keyword evidence="6" id="KW-1185">Reference proteome</keyword>
<dbReference type="AlphaFoldDB" id="A0AA36D438"/>
<accession>A0AA36D438</accession>
<reference evidence="5" key="1">
    <citation type="submission" date="2023-06" db="EMBL/GenBank/DDBJ databases">
        <authorList>
            <person name="Delattre M."/>
        </authorList>
    </citation>
    <scope>NUCLEOTIDE SEQUENCE</scope>
    <source>
        <strain evidence="5">AF72</strain>
    </source>
</reference>
<comment type="similarity">
    <text evidence="2">Belongs to the dpy-30 family.</text>
</comment>
<evidence type="ECO:0000256" key="4">
    <source>
        <dbReference type="SAM" id="MobiDB-lite"/>
    </source>
</evidence>
<dbReference type="Gene3D" id="1.20.890.10">
    <property type="entry name" value="cAMP-dependent protein kinase regulatory subunit, dimerization-anchoring domain"/>
    <property type="match status" value="1"/>
</dbReference>
<sequence>MADEAEAQPMEVQDVKAERDEEAIPPAADDERAAESAPADTDGELKEEPQPPQDADSTTTKDQESASQPAVAVVAAAAQAPPIPTRQYLDHTVVPILMEGLGALAKARPQDPVKFLAEFLIREKPRFAPSVPVSN</sequence>
<evidence type="ECO:0000256" key="1">
    <source>
        <dbReference type="ARBA" id="ARBA00004123"/>
    </source>
</evidence>
<dbReference type="Proteomes" id="UP001177023">
    <property type="component" value="Unassembled WGS sequence"/>
</dbReference>
<dbReference type="GO" id="GO:0005634">
    <property type="term" value="C:nucleus"/>
    <property type="evidence" value="ECO:0007669"/>
    <property type="project" value="UniProtKB-SubCell"/>
</dbReference>
<feature type="non-terminal residue" evidence="5">
    <location>
        <position position="1"/>
    </location>
</feature>
<proteinExistence type="inferred from homology"/>
<dbReference type="Pfam" id="PF05186">
    <property type="entry name" value="Dpy-30"/>
    <property type="match status" value="1"/>
</dbReference>
<comment type="caution">
    <text evidence="5">The sequence shown here is derived from an EMBL/GenBank/DDBJ whole genome shotgun (WGS) entry which is preliminary data.</text>
</comment>
<evidence type="ECO:0000256" key="3">
    <source>
        <dbReference type="ARBA" id="ARBA00023242"/>
    </source>
</evidence>
<dbReference type="InterPro" id="IPR049629">
    <property type="entry name" value="DPY30_SDC1_DD"/>
</dbReference>
<protein>
    <submittedName>
        <fullName evidence="5">Uncharacterized protein</fullName>
    </submittedName>
</protein>
<evidence type="ECO:0000256" key="2">
    <source>
        <dbReference type="ARBA" id="ARBA00010849"/>
    </source>
</evidence>
<name>A0AA36D438_9BILA</name>
<gene>
    <name evidence="5" type="ORF">MSPICULIGERA_LOCUS17509</name>
</gene>
<dbReference type="InterPro" id="IPR007858">
    <property type="entry name" value="Dpy-30_motif"/>
</dbReference>
<comment type="subcellular location">
    <subcellularLocation>
        <location evidence="1">Nucleus</location>
    </subcellularLocation>
</comment>
<evidence type="ECO:0000313" key="6">
    <source>
        <dbReference type="Proteomes" id="UP001177023"/>
    </source>
</evidence>